<dbReference type="AlphaFoldDB" id="A0A1C6TVY6"/>
<evidence type="ECO:0000313" key="1">
    <source>
        <dbReference type="EMBL" id="SCL45980.1"/>
    </source>
</evidence>
<dbReference type="SUPFAM" id="SSF101478">
    <property type="entry name" value="ADP-ribosylglycohydrolase"/>
    <property type="match status" value="1"/>
</dbReference>
<name>A0A1C6TVY6_9ACTN</name>
<dbReference type="InterPro" id="IPR036705">
    <property type="entry name" value="Ribosyl_crysJ1_sf"/>
</dbReference>
<organism evidence="1 2">
    <name type="scientific">Micromonospora citrea</name>
    <dbReference type="NCBI Taxonomy" id="47855"/>
    <lineage>
        <taxon>Bacteria</taxon>
        <taxon>Bacillati</taxon>
        <taxon>Actinomycetota</taxon>
        <taxon>Actinomycetes</taxon>
        <taxon>Micromonosporales</taxon>
        <taxon>Micromonosporaceae</taxon>
        <taxon>Micromonospora</taxon>
    </lineage>
</organism>
<accession>A0A1C6TVY6</accession>
<dbReference type="Gene3D" id="1.10.4080.10">
    <property type="entry name" value="ADP-ribosylation/Crystallin J1"/>
    <property type="match status" value="1"/>
</dbReference>
<dbReference type="Proteomes" id="UP000199001">
    <property type="component" value="Unassembled WGS sequence"/>
</dbReference>
<gene>
    <name evidence="1" type="ORF">GA0070606_0897</name>
</gene>
<evidence type="ECO:0000313" key="2">
    <source>
        <dbReference type="Proteomes" id="UP000199001"/>
    </source>
</evidence>
<keyword evidence="2" id="KW-1185">Reference proteome</keyword>
<dbReference type="EMBL" id="FMHZ01000002">
    <property type="protein sequence ID" value="SCL45980.1"/>
    <property type="molecule type" value="Genomic_DNA"/>
</dbReference>
<dbReference type="STRING" id="47855.GA0070606_0897"/>
<sequence length="325" mass="33041">MLGDSIGATGGTVPASGPLRATSAGQLACFTVEGLIRAHIRGMHKGLTHPPGVIWYAYNRWAVIQGITGVEPAHGSKPMTGWLAKVPVLRERRGSAPATVAALQGGKAGTLERHGGTSIGAHGLTRALPAGLCTWWQSPGSLGASLAALSHGGSALSAAALGATMIHLIDLGNSVAGAAMRAHHVPHGSWPGTSADALAPALAAAEARPAQAAELTRLAAGGTAHAALLGGVYVAVSFPEREQVRDALLFASSAGAKHATTVAGALLGAAHGPDALPVDWLSRLELAWVADTLARDYVTQVEHSPSGGDYVEATDPHWWGRYLGS</sequence>
<protein>
    <recommendedName>
        <fullName evidence="3">ADP-ribosylglycohydrolase</fullName>
    </recommendedName>
</protein>
<reference evidence="2" key="1">
    <citation type="submission" date="2016-06" db="EMBL/GenBank/DDBJ databases">
        <authorList>
            <person name="Varghese N."/>
            <person name="Submissions Spin"/>
        </authorList>
    </citation>
    <scope>NUCLEOTIDE SEQUENCE [LARGE SCALE GENOMIC DNA]</scope>
    <source>
        <strain evidence="2">DSM 43903</strain>
    </source>
</reference>
<evidence type="ECO:0008006" key="3">
    <source>
        <dbReference type="Google" id="ProtNLM"/>
    </source>
</evidence>
<proteinExistence type="predicted"/>